<evidence type="ECO:0000313" key="2">
    <source>
        <dbReference type="EMBL" id="OXE47703.1"/>
    </source>
</evidence>
<gene>
    <name evidence="2" type="ORF">ADH67_07945</name>
</gene>
<feature type="region of interest" description="Disordered" evidence="1">
    <location>
        <begin position="87"/>
        <end position="107"/>
    </location>
</feature>
<organism evidence="2 3">
    <name type="scientific">Turicimonas muris</name>
    <dbReference type="NCBI Taxonomy" id="1796652"/>
    <lineage>
        <taxon>Bacteria</taxon>
        <taxon>Pseudomonadati</taxon>
        <taxon>Pseudomonadota</taxon>
        <taxon>Betaproteobacteria</taxon>
        <taxon>Burkholderiales</taxon>
        <taxon>Sutterellaceae</taxon>
        <taxon>Turicimonas</taxon>
    </lineage>
</organism>
<dbReference type="EMBL" id="NHMP01000004">
    <property type="protein sequence ID" value="OXE47703.1"/>
    <property type="molecule type" value="Genomic_DNA"/>
</dbReference>
<evidence type="ECO:0000256" key="1">
    <source>
        <dbReference type="SAM" id="MobiDB-lite"/>
    </source>
</evidence>
<dbReference type="RefSeq" id="WP_084081571.1">
    <property type="nucleotide sequence ID" value="NZ_CAJTBZ010000002.1"/>
</dbReference>
<proteinExistence type="predicted"/>
<accession>A0A227KIV7</accession>
<reference evidence="3" key="1">
    <citation type="submission" date="2017-05" db="EMBL/GenBank/DDBJ databases">
        <title>Improved OligoMM genomes.</title>
        <authorList>
            <person name="Garzetti D."/>
        </authorList>
    </citation>
    <scope>NUCLEOTIDE SEQUENCE [LARGE SCALE GENOMIC DNA]</scope>
    <source>
        <strain evidence="3">YL45</strain>
    </source>
</reference>
<protein>
    <submittedName>
        <fullName evidence="2">Uncharacterized protein</fullName>
    </submittedName>
</protein>
<dbReference type="GeneID" id="78362732"/>
<evidence type="ECO:0000313" key="3">
    <source>
        <dbReference type="Proteomes" id="UP000214610"/>
    </source>
</evidence>
<comment type="caution">
    <text evidence="2">The sequence shown here is derived from an EMBL/GenBank/DDBJ whole genome shotgun (WGS) entry which is preliminary data.</text>
</comment>
<keyword evidence="3" id="KW-1185">Reference proteome</keyword>
<name>A0A227KIV7_9BURK</name>
<sequence length="107" mass="12010">MTFKVPPSQDPNADFDALVLAFMHQMGYESDNTKKGVKSAVKDYEAKLQAEPPQWVFDIWPSIALSVLHLAIAKEKKLPERLDFPESALKSPKMPLQEPNWTSPTGV</sequence>
<dbReference type="Proteomes" id="UP000214610">
    <property type="component" value="Unassembled WGS sequence"/>
</dbReference>
<dbReference type="AlphaFoldDB" id="A0A227KIV7"/>